<keyword evidence="2" id="KW-1133">Transmembrane helix</keyword>
<keyword evidence="5" id="KW-1185">Reference proteome</keyword>
<dbReference type="InterPro" id="IPR012462">
    <property type="entry name" value="UFSP1/2_DUB_cat"/>
</dbReference>
<keyword evidence="1" id="KW-0378">Hydrolase</keyword>
<dbReference type="Pfam" id="PF07910">
    <property type="entry name" value="Peptidase_C78"/>
    <property type="match status" value="1"/>
</dbReference>
<evidence type="ECO:0000256" key="2">
    <source>
        <dbReference type="SAM" id="Phobius"/>
    </source>
</evidence>
<protein>
    <recommendedName>
        <fullName evidence="3">UFSP1/2/DUB catalytic domain-containing protein</fullName>
    </recommendedName>
</protein>
<accession>A0A8S9YH50</accession>
<dbReference type="OrthoDB" id="288987at2759"/>
<feature type="transmembrane region" description="Helical" evidence="2">
    <location>
        <begin position="284"/>
        <end position="306"/>
    </location>
</feature>
<organism evidence="4 5">
    <name type="scientific">Paragonimus skrjabini miyazakii</name>
    <dbReference type="NCBI Taxonomy" id="59628"/>
    <lineage>
        <taxon>Eukaryota</taxon>
        <taxon>Metazoa</taxon>
        <taxon>Spiralia</taxon>
        <taxon>Lophotrochozoa</taxon>
        <taxon>Platyhelminthes</taxon>
        <taxon>Trematoda</taxon>
        <taxon>Digenea</taxon>
        <taxon>Plagiorchiida</taxon>
        <taxon>Troglotremata</taxon>
        <taxon>Troglotrematidae</taxon>
        <taxon>Paragonimus</taxon>
    </lineage>
</organism>
<feature type="domain" description="UFSP1/2/DUB catalytic" evidence="3">
    <location>
        <begin position="78"/>
        <end position="271"/>
    </location>
</feature>
<proteinExistence type="predicted"/>
<dbReference type="EMBL" id="JTDE01021237">
    <property type="protein sequence ID" value="KAF7233205.1"/>
    <property type="molecule type" value="Genomic_DNA"/>
</dbReference>
<feature type="non-terminal residue" evidence="4">
    <location>
        <position position="409"/>
    </location>
</feature>
<keyword evidence="2" id="KW-0472">Membrane</keyword>
<evidence type="ECO:0000259" key="3">
    <source>
        <dbReference type="Pfam" id="PF07910"/>
    </source>
</evidence>
<evidence type="ECO:0000313" key="4">
    <source>
        <dbReference type="EMBL" id="KAF7233205.1"/>
    </source>
</evidence>
<name>A0A8S9YH50_9TREM</name>
<evidence type="ECO:0000313" key="5">
    <source>
        <dbReference type="Proteomes" id="UP000822476"/>
    </source>
</evidence>
<reference evidence="4" key="1">
    <citation type="submission" date="2019-07" db="EMBL/GenBank/DDBJ databases">
        <title>Annotation for the trematode Paragonimus miyazaki's.</title>
        <authorList>
            <person name="Choi Y.-J."/>
        </authorList>
    </citation>
    <scope>NUCLEOTIDE SEQUENCE</scope>
    <source>
        <strain evidence="4">Japan</strain>
    </source>
</reference>
<gene>
    <name evidence="4" type="ORF">EG68_10051</name>
</gene>
<evidence type="ECO:0000256" key="1">
    <source>
        <dbReference type="ARBA" id="ARBA00022801"/>
    </source>
</evidence>
<dbReference type="Proteomes" id="UP000822476">
    <property type="component" value="Unassembled WGS sequence"/>
</dbReference>
<dbReference type="Gene3D" id="3.90.70.130">
    <property type="match status" value="1"/>
</dbReference>
<keyword evidence="2" id="KW-0812">Transmembrane</keyword>
<sequence>LVPSLSGRCSAQLLASQWLERSFESNRISLIEYRTRLQELRRTVRLGIDPALTCTDGVVSSLRQLMSSGWLNHRWRLVSVDCDHFAAEAWEESFACCYRNAQCVLSALFRLPDFRKRLFGALSAMPSLWKLQALLESAWSLGFDSVGASQLAATLRSSSNRLNNSPSAVNASVTSAPTDERNLVGLVDSTAWLGVSDLVSLFGSIGVRCSLLECRAPSGPNNTHPRLLEHAYSYIVTGRVSSTSLETFSVPMVLQHEGHSRVVIGVEGENELYVLHTHMSLCNVTFLSIVLLMPIIFFLNVLFLCCPDYEVDETEQPTALIILDPNISVDAMHQIAKAAEYSRLPDQSGALARLSYFKHNWLDVLGSLRIDASEVNHLQYQLLQVNGLIETELDLQDAMVPENITIAIS</sequence>
<dbReference type="GO" id="GO:0016787">
    <property type="term" value="F:hydrolase activity"/>
    <property type="evidence" value="ECO:0007669"/>
    <property type="project" value="UniProtKB-KW"/>
</dbReference>
<dbReference type="AlphaFoldDB" id="A0A8S9YH50"/>
<comment type="caution">
    <text evidence="4">The sequence shown here is derived from an EMBL/GenBank/DDBJ whole genome shotgun (WGS) entry which is preliminary data.</text>
</comment>